<organism evidence="2">
    <name type="scientific">freshwater metagenome</name>
    <dbReference type="NCBI Taxonomy" id="449393"/>
    <lineage>
        <taxon>unclassified sequences</taxon>
        <taxon>metagenomes</taxon>
        <taxon>ecological metagenomes</taxon>
    </lineage>
</organism>
<accession>A0A6J6DGX6</accession>
<keyword evidence="1" id="KW-0812">Transmembrane</keyword>
<protein>
    <submittedName>
        <fullName evidence="2">Unannotated protein</fullName>
    </submittedName>
</protein>
<reference evidence="2" key="1">
    <citation type="submission" date="2020-05" db="EMBL/GenBank/DDBJ databases">
        <authorList>
            <person name="Chiriac C."/>
            <person name="Salcher M."/>
            <person name="Ghai R."/>
            <person name="Kavagutti S V."/>
        </authorList>
    </citation>
    <scope>NUCLEOTIDE SEQUENCE</scope>
</reference>
<dbReference type="EMBL" id="CAEZTK010000005">
    <property type="protein sequence ID" value="CAB4560648.1"/>
    <property type="molecule type" value="Genomic_DNA"/>
</dbReference>
<dbReference type="AlphaFoldDB" id="A0A6J6DGX6"/>
<name>A0A6J6DGX6_9ZZZZ</name>
<evidence type="ECO:0000313" key="2">
    <source>
        <dbReference type="EMBL" id="CAB4560648.1"/>
    </source>
</evidence>
<gene>
    <name evidence="2" type="ORF">UFOPK1643_00145</name>
</gene>
<keyword evidence="1" id="KW-1133">Transmembrane helix</keyword>
<keyword evidence="1" id="KW-0472">Membrane</keyword>
<proteinExistence type="predicted"/>
<feature type="transmembrane region" description="Helical" evidence="1">
    <location>
        <begin position="20"/>
        <end position="42"/>
    </location>
</feature>
<sequence length="59" mass="6528">MYRIEDGSLPGPGISVFETVVTFVVIPTVMFVVISFLSYVAVMPRKKRKAGQSVVTHIE</sequence>
<evidence type="ECO:0000256" key="1">
    <source>
        <dbReference type="SAM" id="Phobius"/>
    </source>
</evidence>